<protein>
    <recommendedName>
        <fullName evidence="5">DUF4129 domain-containing protein</fullName>
    </recommendedName>
</protein>
<gene>
    <name evidence="3" type="ORF">JF922_04750</name>
</gene>
<evidence type="ECO:0000313" key="4">
    <source>
        <dbReference type="Proteomes" id="UP000612893"/>
    </source>
</evidence>
<dbReference type="EMBL" id="JAEKNR010000058">
    <property type="protein sequence ID" value="MBJ7597378.1"/>
    <property type="molecule type" value="Genomic_DNA"/>
</dbReference>
<keyword evidence="2" id="KW-1133">Transmembrane helix</keyword>
<dbReference type="AlphaFoldDB" id="A0A934N7X3"/>
<evidence type="ECO:0000256" key="2">
    <source>
        <dbReference type="SAM" id="Phobius"/>
    </source>
</evidence>
<evidence type="ECO:0000313" key="3">
    <source>
        <dbReference type="EMBL" id="MBJ7597378.1"/>
    </source>
</evidence>
<dbReference type="Proteomes" id="UP000612893">
    <property type="component" value="Unassembled WGS sequence"/>
</dbReference>
<evidence type="ECO:0008006" key="5">
    <source>
        <dbReference type="Google" id="ProtNLM"/>
    </source>
</evidence>
<organism evidence="3 4">
    <name type="scientific">Candidatus Nephthysia bennettiae</name>
    <dbReference type="NCBI Taxonomy" id="3127016"/>
    <lineage>
        <taxon>Bacteria</taxon>
        <taxon>Bacillati</taxon>
        <taxon>Candidatus Dormiibacterota</taxon>
        <taxon>Candidatus Dormibacteria</taxon>
        <taxon>Candidatus Dormibacterales</taxon>
        <taxon>Candidatus Dormibacteraceae</taxon>
        <taxon>Candidatus Nephthysia</taxon>
    </lineage>
</organism>
<feature type="transmembrane region" description="Helical" evidence="2">
    <location>
        <begin position="107"/>
        <end position="129"/>
    </location>
</feature>
<name>A0A934N7X3_9BACT</name>
<reference evidence="3" key="1">
    <citation type="submission" date="2020-10" db="EMBL/GenBank/DDBJ databases">
        <title>Ca. Dormibacterota MAGs.</title>
        <authorList>
            <person name="Montgomery K."/>
        </authorList>
    </citation>
    <scope>NUCLEOTIDE SEQUENCE [LARGE SCALE GENOMIC DNA]</scope>
    <source>
        <strain evidence="3">SC8812_S17_10</strain>
    </source>
</reference>
<dbReference type="RefSeq" id="WP_338199549.1">
    <property type="nucleotide sequence ID" value="NZ_JAEKNR010000058.1"/>
</dbReference>
<comment type="caution">
    <text evidence="3">The sequence shown here is derived from an EMBL/GenBank/DDBJ whole genome shotgun (WGS) entry which is preliminary data.</text>
</comment>
<evidence type="ECO:0000256" key="1">
    <source>
        <dbReference type="SAM" id="MobiDB-lite"/>
    </source>
</evidence>
<accession>A0A934N7X3</accession>
<keyword evidence="2" id="KW-0472">Membrane</keyword>
<keyword evidence="4" id="KW-1185">Reference proteome</keyword>
<feature type="region of interest" description="Disordered" evidence="1">
    <location>
        <begin position="1"/>
        <end position="20"/>
    </location>
</feature>
<keyword evidence="2" id="KW-0812">Transmembrane</keyword>
<sequence length="246" mass="26077">MARQAASELEAGTGNSQPEILDELRASPPMVGEASARLTALSAAARSPAFTPEPRRAGAALREILAQPRYAGLNAGPSWTDRLGYLVLTLLVWLLERGGGGALSTVFWAALGAGAICLVVMLFFLLRAIRRGPRREARQDGNRLEQAARDRFAEADRLAAAGDLTGAVRSLAGAVAAALGDDRDWDRSPLTVREIFARAPEPGALRPLLVVFEAAVYGALPPAADDYDRAVAAAAPFRRRPERAAA</sequence>
<proteinExistence type="predicted"/>